<keyword evidence="3" id="KW-0037">Angiogenesis</keyword>
<dbReference type="PANTHER" id="PTHR12025">
    <property type="entry name" value="VASCULAR ENDOTHELIAL GROWTH FACTOR"/>
    <property type="match status" value="1"/>
</dbReference>
<dbReference type="InterPro" id="IPR029034">
    <property type="entry name" value="Cystine-knot_cytokine"/>
</dbReference>
<dbReference type="GO" id="GO:0030878">
    <property type="term" value="P:thyroid gland development"/>
    <property type="evidence" value="ECO:0007669"/>
    <property type="project" value="Ensembl"/>
</dbReference>
<evidence type="ECO:0000256" key="6">
    <source>
        <dbReference type="ARBA" id="ARBA00023157"/>
    </source>
</evidence>
<dbReference type="InterPro" id="IPR000072">
    <property type="entry name" value="PDGF/VEGF_dom"/>
</dbReference>
<protein>
    <submittedName>
        <fullName evidence="12">Vascular endothelial growth factor Aa</fullName>
    </submittedName>
</protein>
<evidence type="ECO:0000256" key="8">
    <source>
        <dbReference type="ARBA" id="ARBA00023246"/>
    </source>
</evidence>
<dbReference type="FunFam" id="2.10.160.10:FF:000001">
    <property type="entry name" value="Vascular endothelial growth factor A"/>
    <property type="match status" value="1"/>
</dbReference>
<dbReference type="Gene3D" id="2.10.90.10">
    <property type="entry name" value="Cystine-knot cytokines"/>
    <property type="match status" value="1"/>
</dbReference>
<evidence type="ECO:0000256" key="5">
    <source>
        <dbReference type="ARBA" id="ARBA00023030"/>
    </source>
</evidence>
<evidence type="ECO:0000256" key="9">
    <source>
        <dbReference type="RuleBase" id="RU003818"/>
    </source>
</evidence>
<dbReference type="InterPro" id="IPR027928">
    <property type="entry name" value="VEGF_C"/>
</dbReference>
<dbReference type="GO" id="GO:0005172">
    <property type="term" value="F:vascular endothelial growth factor receptor binding"/>
    <property type="evidence" value="ECO:0007669"/>
    <property type="project" value="TreeGrafter"/>
</dbReference>
<dbReference type="PANTHER" id="PTHR12025:SF5">
    <property type="entry name" value="VASCULAR ENDOTHELIAL GROWTH FACTOR A, LONG FORM"/>
    <property type="match status" value="1"/>
</dbReference>
<dbReference type="GeneID" id="103388751"/>
<feature type="chain" id="PRO_5018128622" evidence="10">
    <location>
        <begin position="24"/>
        <end position="189"/>
    </location>
</feature>
<dbReference type="OMA" id="MECVPTE"/>
<dbReference type="GO" id="GO:0008201">
    <property type="term" value="F:heparin binding"/>
    <property type="evidence" value="ECO:0007669"/>
    <property type="project" value="InterPro"/>
</dbReference>
<dbReference type="GO" id="GO:0016020">
    <property type="term" value="C:membrane"/>
    <property type="evidence" value="ECO:0007669"/>
    <property type="project" value="InterPro"/>
</dbReference>
<keyword evidence="2" id="KW-0217">Developmental protein</keyword>
<dbReference type="KEGG" id="csem:103388751"/>
<dbReference type="GO" id="GO:0030097">
    <property type="term" value="P:hemopoiesis"/>
    <property type="evidence" value="ECO:0007669"/>
    <property type="project" value="Ensembl"/>
</dbReference>
<keyword evidence="5 9" id="KW-0339">Growth factor</keyword>
<feature type="signal peptide" evidence="10">
    <location>
        <begin position="1"/>
        <end position="23"/>
    </location>
</feature>
<evidence type="ECO:0000313" key="12">
    <source>
        <dbReference type="Ensembl" id="ENSCSEP00000016644.1"/>
    </source>
</evidence>
<evidence type="ECO:0000256" key="2">
    <source>
        <dbReference type="ARBA" id="ARBA00022473"/>
    </source>
</evidence>
<dbReference type="GO" id="GO:0060754">
    <property type="term" value="P:positive regulation of mast cell chemotaxis"/>
    <property type="evidence" value="ECO:0007669"/>
    <property type="project" value="TreeGrafter"/>
</dbReference>
<keyword evidence="4" id="KW-0221">Differentiation</keyword>
<dbReference type="GO" id="GO:0045766">
    <property type="term" value="P:positive regulation of angiogenesis"/>
    <property type="evidence" value="ECO:0007669"/>
    <property type="project" value="Ensembl"/>
</dbReference>
<keyword evidence="6" id="KW-1015">Disulfide bond</keyword>
<dbReference type="InterPro" id="IPR036841">
    <property type="entry name" value="VEGF_C_sf"/>
</dbReference>
<dbReference type="Gene3D" id="2.10.160.10">
    <property type="entry name" value="Vascular endothelial growth factor, heparin-binding domain"/>
    <property type="match status" value="1"/>
</dbReference>
<dbReference type="GO" id="GO:0060841">
    <property type="term" value="P:venous blood vessel development"/>
    <property type="evidence" value="ECO:0007669"/>
    <property type="project" value="Ensembl"/>
</dbReference>
<organism evidence="12 13">
    <name type="scientific">Cynoglossus semilaevis</name>
    <name type="common">Tongue sole</name>
    <dbReference type="NCBI Taxonomy" id="244447"/>
    <lineage>
        <taxon>Eukaryota</taxon>
        <taxon>Metazoa</taxon>
        <taxon>Chordata</taxon>
        <taxon>Craniata</taxon>
        <taxon>Vertebrata</taxon>
        <taxon>Euteleostomi</taxon>
        <taxon>Actinopterygii</taxon>
        <taxon>Neopterygii</taxon>
        <taxon>Teleostei</taxon>
        <taxon>Neoteleostei</taxon>
        <taxon>Acanthomorphata</taxon>
        <taxon>Carangaria</taxon>
        <taxon>Pleuronectiformes</taxon>
        <taxon>Pleuronectoidei</taxon>
        <taxon>Cynoglossidae</taxon>
        <taxon>Cynoglossinae</taxon>
        <taxon>Cynoglossus</taxon>
    </lineage>
</organism>
<evidence type="ECO:0000256" key="4">
    <source>
        <dbReference type="ARBA" id="ARBA00022782"/>
    </source>
</evidence>
<name>A0A3P8VQT3_CYNSE</name>
<dbReference type="RefSeq" id="XP_008322107.1">
    <property type="nucleotide sequence ID" value="XM_008323885.3"/>
</dbReference>
<dbReference type="GeneTree" id="ENSGT00940000157284"/>
<feature type="domain" description="Platelet-derived growth factor (PDGF) family profile" evidence="11">
    <location>
        <begin position="36"/>
        <end position="132"/>
    </location>
</feature>
<dbReference type="GO" id="GO:0008083">
    <property type="term" value="F:growth factor activity"/>
    <property type="evidence" value="ECO:0007669"/>
    <property type="project" value="UniProtKB-KW"/>
</dbReference>
<evidence type="ECO:0000313" key="13">
    <source>
        <dbReference type="Proteomes" id="UP000265120"/>
    </source>
</evidence>
<dbReference type="GO" id="GO:0038084">
    <property type="term" value="P:vascular endothelial growth factor signaling pathway"/>
    <property type="evidence" value="ECO:0007669"/>
    <property type="project" value="TreeGrafter"/>
</dbReference>
<dbReference type="GO" id="GO:0048793">
    <property type="term" value="P:pronephros development"/>
    <property type="evidence" value="ECO:0007669"/>
    <property type="project" value="Ensembl"/>
</dbReference>
<reference evidence="12" key="3">
    <citation type="submission" date="2025-09" db="UniProtKB">
        <authorList>
            <consortium name="Ensembl"/>
        </authorList>
    </citation>
    <scope>IDENTIFICATION</scope>
</reference>
<keyword evidence="8" id="KW-0497">Mitogen</keyword>
<evidence type="ECO:0000256" key="3">
    <source>
        <dbReference type="ARBA" id="ARBA00022657"/>
    </source>
</evidence>
<dbReference type="GO" id="GO:0008045">
    <property type="term" value="P:motor neuron axon guidance"/>
    <property type="evidence" value="ECO:0007669"/>
    <property type="project" value="Ensembl"/>
</dbReference>
<evidence type="ECO:0000259" key="11">
    <source>
        <dbReference type="PROSITE" id="PS50278"/>
    </source>
</evidence>
<dbReference type="CTD" id="30682"/>
<dbReference type="PROSITE" id="PS50278">
    <property type="entry name" value="PDGF_2"/>
    <property type="match status" value="1"/>
</dbReference>
<dbReference type="Proteomes" id="UP000265120">
    <property type="component" value="Chromosome 13"/>
</dbReference>
<dbReference type="GO" id="GO:0002043">
    <property type="term" value="P:blood vessel endothelial cell proliferation involved in sprouting angiogenesis"/>
    <property type="evidence" value="ECO:0007669"/>
    <property type="project" value="Ensembl"/>
</dbReference>
<evidence type="ECO:0000256" key="1">
    <source>
        <dbReference type="ARBA" id="ARBA00006686"/>
    </source>
</evidence>
<dbReference type="GO" id="GO:0035477">
    <property type="term" value="P:regulation of angioblast cell migration involved in selective angioblast sprouting"/>
    <property type="evidence" value="ECO:0007669"/>
    <property type="project" value="Ensembl"/>
</dbReference>
<dbReference type="GO" id="GO:0051897">
    <property type="term" value="P:positive regulation of phosphatidylinositol 3-kinase/protein kinase B signal transduction"/>
    <property type="evidence" value="ECO:0007669"/>
    <property type="project" value="Ensembl"/>
</dbReference>
<dbReference type="STRING" id="244447.ENSCSEP00000016644"/>
<dbReference type="CDD" id="cd00135">
    <property type="entry name" value="PDGF"/>
    <property type="match status" value="1"/>
</dbReference>
<keyword evidence="7" id="KW-0325">Glycoprotein</keyword>
<reference evidence="12" key="2">
    <citation type="submission" date="2025-08" db="UniProtKB">
        <authorList>
            <consortium name="Ensembl"/>
        </authorList>
    </citation>
    <scope>IDENTIFICATION</scope>
</reference>
<dbReference type="InParanoid" id="A0A3P8VQT3"/>
<dbReference type="GO" id="GO:0008016">
    <property type="term" value="P:regulation of heart contraction"/>
    <property type="evidence" value="ECO:0007669"/>
    <property type="project" value="Ensembl"/>
</dbReference>
<dbReference type="SUPFAM" id="SSF57593">
    <property type="entry name" value="Heparin-binding domain from vascular endothelial growth factor"/>
    <property type="match status" value="1"/>
</dbReference>
<dbReference type="GO" id="GO:0003262">
    <property type="term" value="P:endocardial progenitor cell migration to the midline involved in heart field formation"/>
    <property type="evidence" value="ECO:0007669"/>
    <property type="project" value="Ensembl"/>
</dbReference>
<comment type="similarity">
    <text evidence="1 9">Belongs to the PDGF/VEGF growth factor family.</text>
</comment>
<accession>A0A3P8VQT3</accession>
<dbReference type="GO" id="GO:0001938">
    <property type="term" value="P:positive regulation of endothelial cell proliferation"/>
    <property type="evidence" value="ECO:0007669"/>
    <property type="project" value="TreeGrafter"/>
</dbReference>
<dbReference type="GO" id="GO:0035479">
    <property type="term" value="P:angioblast cell migration from lateral mesoderm to midline"/>
    <property type="evidence" value="ECO:0007669"/>
    <property type="project" value="Ensembl"/>
</dbReference>
<dbReference type="GO" id="GO:0042056">
    <property type="term" value="F:chemoattractant activity"/>
    <property type="evidence" value="ECO:0007669"/>
    <property type="project" value="TreeGrafter"/>
</dbReference>
<dbReference type="GO" id="GO:0050930">
    <property type="term" value="P:induction of positive chemotaxis"/>
    <property type="evidence" value="ECO:0007669"/>
    <property type="project" value="TreeGrafter"/>
</dbReference>
<dbReference type="GO" id="GO:0001666">
    <property type="term" value="P:response to hypoxia"/>
    <property type="evidence" value="ECO:0007669"/>
    <property type="project" value="TreeGrafter"/>
</dbReference>
<dbReference type="GO" id="GO:0048844">
    <property type="term" value="P:artery morphogenesis"/>
    <property type="evidence" value="ECO:0007669"/>
    <property type="project" value="Ensembl"/>
</dbReference>
<dbReference type="Pfam" id="PF00341">
    <property type="entry name" value="PDGF"/>
    <property type="match status" value="1"/>
</dbReference>
<dbReference type="GO" id="GO:0022009">
    <property type="term" value="P:central nervous system vasculogenesis"/>
    <property type="evidence" value="ECO:0007669"/>
    <property type="project" value="Ensembl"/>
</dbReference>
<dbReference type="InterPro" id="IPR050507">
    <property type="entry name" value="PDGF/VEGF_growth_factor"/>
</dbReference>
<dbReference type="GO" id="GO:0005615">
    <property type="term" value="C:extracellular space"/>
    <property type="evidence" value="ECO:0007669"/>
    <property type="project" value="TreeGrafter"/>
</dbReference>
<dbReference type="GO" id="GO:0035907">
    <property type="term" value="P:dorsal aorta development"/>
    <property type="evidence" value="ECO:0007669"/>
    <property type="project" value="Ensembl"/>
</dbReference>
<dbReference type="SMART" id="SM00141">
    <property type="entry name" value="PDGF"/>
    <property type="match status" value="1"/>
</dbReference>
<dbReference type="GO" id="GO:0009749">
    <property type="term" value="P:response to glucose"/>
    <property type="evidence" value="ECO:0007669"/>
    <property type="project" value="Ensembl"/>
</dbReference>
<dbReference type="GO" id="GO:0001569">
    <property type="term" value="P:branching involved in blood vessel morphogenesis"/>
    <property type="evidence" value="ECO:0007669"/>
    <property type="project" value="Ensembl"/>
</dbReference>
<dbReference type="Ensembl" id="ENSCSET00000016857.1">
    <property type="protein sequence ID" value="ENSCSEP00000016644.1"/>
    <property type="gene ID" value="ENSCSEG00000010702.1"/>
</dbReference>
<keyword evidence="13" id="KW-1185">Reference proteome</keyword>
<dbReference type="AlphaFoldDB" id="A0A3P8VQT3"/>
<sequence length="189" mass="21696">MNIVVTLVQILTAALFYLSTVKTASINKGVEKSQNEVIPFTEVLKKSTCQPREMLVDIYQEYPEDTEHTYIPSSVVVKRCGGCCNDEALECVPADTHNVTLQVMRIRPKVTQHKIHLSFTEHLACDCSSKPDVKIKKQYHCVPCSERRKRLFVQDPLTCICSCKFTQLDCKSRQLELNERTCRCEKPRR</sequence>
<dbReference type="Pfam" id="PF14554">
    <property type="entry name" value="VEGF_C"/>
    <property type="match status" value="1"/>
</dbReference>
<keyword evidence="10" id="KW-0732">Signal</keyword>
<evidence type="ECO:0000256" key="10">
    <source>
        <dbReference type="SAM" id="SignalP"/>
    </source>
</evidence>
<evidence type="ECO:0000256" key="7">
    <source>
        <dbReference type="ARBA" id="ARBA00023180"/>
    </source>
</evidence>
<dbReference type="SUPFAM" id="SSF57501">
    <property type="entry name" value="Cystine-knot cytokines"/>
    <property type="match status" value="1"/>
</dbReference>
<dbReference type="GO" id="GO:0051781">
    <property type="term" value="P:positive regulation of cell division"/>
    <property type="evidence" value="ECO:0007669"/>
    <property type="project" value="UniProtKB-KW"/>
</dbReference>
<dbReference type="FunCoup" id="A0A3P8VQT3">
    <property type="interactions" value="272"/>
</dbReference>
<dbReference type="GO" id="GO:0003319">
    <property type="term" value="P:cardioblast migration to the midline involved in heart rudiment formation"/>
    <property type="evidence" value="ECO:0007669"/>
    <property type="project" value="Ensembl"/>
</dbReference>
<dbReference type="OrthoDB" id="6370328at2759"/>
<dbReference type="GO" id="GO:0048010">
    <property type="term" value="P:vascular endothelial growth factor receptor signaling pathway"/>
    <property type="evidence" value="ECO:0007669"/>
    <property type="project" value="Ensembl"/>
</dbReference>
<reference evidence="12 13" key="1">
    <citation type="journal article" date="2014" name="Nat. Genet.">
        <title>Whole-genome sequence of a flatfish provides insights into ZW sex chromosome evolution and adaptation to a benthic lifestyle.</title>
        <authorList>
            <person name="Chen S."/>
            <person name="Zhang G."/>
            <person name="Shao C."/>
            <person name="Huang Q."/>
            <person name="Liu G."/>
            <person name="Zhang P."/>
            <person name="Song W."/>
            <person name="An N."/>
            <person name="Chalopin D."/>
            <person name="Volff J.N."/>
            <person name="Hong Y."/>
            <person name="Li Q."/>
            <person name="Sha Z."/>
            <person name="Zhou H."/>
            <person name="Xie M."/>
            <person name="Yu Q."/>
            <person name="Liu Y."/>
            <person name="Xiang H."/>
            <person name="Wang N."/>
            <person name="Wu K."/>
            <person name="Yang C."/>
            <person name="Zhou Q."/>
            <person name="Liao X."/>
            <person name="Yang L."/>
            <person name="Hu Q."/>
            <person name="Zhang J."/>
            <person name="Meng L."/>
            <person name="Jin L."/>
            <person name="Tian Y."/>
            <person name="Lian J."/>
            <person name="Yang J."/>
            <person name="Miao G."/>
            <person name="Liu S."/>
            <person name="Liang Z."/>
            <person name="Yan F."/>
            <person name="Li Y."/>
            <person name="Sun B."/>
            <person name="Zhang H."/>
            <person name="Zhang J."/>
            <person name="Zhu Y."/>
            <person name="Du M."/>
            <person name="Zhao Y."/>
            <person name="Schartl M."/>
            <person name="Tang Q."/>
            <person name="Wang J."/>
        </authorList>
    </citation>
    <scope>NUCLEOTIDE SEQUENCE</scope>
</reference>
<proteinExistence type="inferred from homology"/>